<dbReference type="HOGENOM" id="CLU_2649175_0_0_9"/>
<protein>
    <submittedName>
        <fullName evidence="1">Uncharacterized protein</fullName>
    </submittedName>
</protein>
<evidence type="ECO:0000313" key="1">
    <source>
        <dbReference type="EMBL" id="EHM43964.1"/>
    </source>
</evidence>
<proteinExistence type="predicted"/>
<comment type="caution">
    <text evidence="1">The sequence shown here is derived from an EMBL/GenBank/DDBJ whole genome shotgun (WGS) entry which is preliminary data.</text>
</comment>
<evidence type="ECO:0000313" key="2">
    <source>
        <dbReference type="Proteomes" id="UP000004459"/>
    </source>
</evidence>
<dbReference type="AlphaFoldDB" id="G9YTK7"/>
<name>G9YTK7_FLAPL</name>
<dbReference type="Proteomes" id="UP000004459">
    <property type="component" value="Unassembled WGS sequence"/>
</dbReference>
<sequence>MAEIHAEVAYSTQCLVQLFFGIEQPRLIQGGGAQYKLTIILGVGQIMLLAKLLQRHFFSQQIKCAVDPARSSTFML</sequence>
<dbReference type="EMBL" id="AGCK01000233">
    <property type="protein sequence ID" value="EHM43964.1"/>
    <property type="molecule type" value="Genomic_DNA"/>
</dbReference>
<gene>
    <name evidence="1" type="ORF">HMPREF0372_02866</name>
</gene>
<accession>G9YTK7</accession>
<reference evidence="1 2" key="1">
    <citation type="submission" date="2011-08" db="EMBL/GenBank/DDBJ databases">
        <authorList>
            <person name="Weinstock G."/>
            <person name="Sodergren E."/>
            <person name="Clifton S."/>
            <person name="Fulton L."/>
            <person name="Fulton B."/>
            <person name="Courtney L."/>
            <person name="Fronick C."/>
            <person name="Harrison M."/>
            <person name="Strong C."/>
            <person name="Farmer C."/>
            <person name="Delahaunty K."/>
            <person name="Markovic C."/>
            <person name="Hall O."/>
            <person name="Minx P."/>
            <person name="Tomlinson C."/>
            <person name="Mitreva M."/>
            <person name="Hou S."/>
            <person name="Chen J."/>
            <person name="Wollam A."/>
            <person name="Pepin K.H."/>
            <person name="Johnson M."/>
            <person name="Bhonagiri V."/>
            <person name="Zhang X."/>
            <person name="Suruliraj S."/>
            <person name="Warren W."/>
            <person name="Chinwalla A."/>
            <person name="Mardis E.R."/>
            <person name="Wilson R.K."/>
        </authorList>
    </citation>
    <scope>NUCLEOTIDE SEQUENCE [LARGE SCALE GENOMIC DNA]</scope>
    <source>
        <strain evidence="1 2">ATCC 29863</strain>
    </source>
</reference>
<organism evidence="1 2">
    <name type="scientific">Flavonifractor plautii ATCC 29863</name>
    <dbReference type="NCBI Taxonomy" id="411475"/>
    <lineage>
        <taxon>Bacteria</taxon>
        <taxon>Bacillati</taxon>
        <taxon>Bacillota</taxon>
        <taxon>Clostridia</taxon>
        <taxon>Eubacteriales</taxon>
        <taxon>Oscillospiraceae</taxon>
        <taxon>Flavonifractor</taxon>
    </lineage>
</organism>